<feature type="compositionally biased region" description="Polar residues" evidence="2">
    <location>
        <begin position="154"/>
        <end position="180"/>
    </location>
</feature>
<keyword evidence="4" id="KW-1185">Reference proteome</keyword>
<feature type="compositionally biased region" description="Low complexity" evidence="2">
    <location>
        <begin position="240"/>
        <end position="256"/>
    </location>
</feature>
<dbReference type="EMBL" id="DYDO01000013">
    <property type="protein sequence ID" value="DBA14239.1"/>
    <property type="molecule type" value="Genomic_DNA"/>
</dbReference>
<feature type="compositionally biased region" description="Low complexity" evidence="2">
    <location>
        <begin position="190"/>
        <end position="206"/>
    </location>
</feature>
<keyword evidence="1" id="KW-0175">Coiled coil</keyword>
<reference evidence="3" key="1">
    <citation type="thesis" date="2020" institute="ProQuest LLC" country="789 East Eisenhower Parkway, Ann Arbor, MI, USA">
        <title>Comparative Genomics and Chromosome Evolution.</title>
        <authorList>
            <person name="Mudd A.B."/>
        </authorList>
    </citation>
    <scope>NUCLEOTIDE SEQUENCE</scope>
    <source>
        <strain evidence="3">1538</strain>
        <tissue evidence="3">Blood</tissue>
    </source>
</reference>
<feature type="coiled-coil region" evidence="1">
    <location>
        <begin position="496"/>
        <end position="566"/>
    </location>
</feature>
<evidence type="ECO:0000256" key="1">
    <source>
        <dbReference type="SAM" id="Coils"/>
    </source>
</evidence>
<feature type="compositionally biased region" description="Basic and acidic residues" evidence="2">
    <location>
        <begin position="407"/>
        <end position="439"/>
    </location>
</feature>
<gene>
    <name evidence="3" type="ORF">GDO54_005237</name>
</gene>
<proteinExistence type="predicted"/>
<sequence length="679" mass="78256">MAEPEEDPGGEEAKRGAPVRPREHSPMLHLDLYNFECPEAEGSRYVLTSPRSLEACARCMVKPVELLSRSLSDLVREAPGRSMRVATGLCEVYEIERQRKLKMCREERERIIRQEKRRILPLVMSSGLGSPSSSKAPSRAEPAAPVVSKRYDSPPQTGTQRSNTPLSDSGRSKSLPSKGTQKSKPPPSKNPNVPVSKTKKCSTTQSKEYHGNDDSVTKVPTKKSKSQSLDSLQKMRDGSSGRTSSESITSSFSGDSLRGRTTQFIPKSRTLDAVNSLLGRSFSLGDLSHSPQTTKKVEKMVKEVKKKGIQELPSRDKKIAAIMIARHEEENIRNEQRYWAHLQWETQRKTSDLRKEQEERERQKAILQGQKMLESQIRRRHGKNSMDKFNSAALNQSKSLIHEAHLREQGPELEKHNKEELNKDKTEGKQKKIHQEQKTKSKYLSNDDEISQDKFLVAHQKKQEKATQLQVNKILQNKMDKMKHQALLQEITQKEESDNEELRKTLQKNLQRAQEKVGQLQEKKIQDLKSRAQREEMQILRARQAAERKERERAEHLKELVRTTEKRLQHASQIADEVAQHKARKAVESRLEKEKIQRENRQRVLQNEDMKRQELLMSIERKLERSEQIFKEKQTVLDNARSVARASFNIREKVRAETNIRTFDKMALEAELYANINKK</sequence>
<dbReference type="PANTHER" id="PTHR33663:SF1">
    <property type="entry name" value="COILED-COIL DOMAIN-CONTAINING PROTEIN 177"/>
    <property type="match status" value="1"/>
</dbReference>
<dbReference type="AlphaFoldDB" id="A0AAV2ZJS2"/>
<dbReference type="PANTHER" id="PTHR33663">
    <property type="entry name" value="COILED-COIL DOMAIN-CONTAINING PROTEIN 177"/>
    <property type="match status" value="1"/>
</dbReference>
<evidence type="ECO:0000313" key="3">
    <source>
        <dbReference type="EMBL" id="DBA14239.1"/>
    </source>
</evidence>
<organism evidence="3 4">
    <name type="scientific">Pyxicephalus adspersus</name>
    <name type="common">African bullfrog</name>
    <dbReference type="NCBI Taxonomy" id="30357"/>
    <lineage>
        <taxon>Eukaryota</taxon>
        <taxon>Metazoa</taxon>
        <taxon>Chordata</taxon>
        <taxon>Craniata</taxon>
        <taxon>Vertebrata</taxon>
        <taxon>Euteleostomi</taxon>
        <taxon>Amphibia</taxon>
        <taxon>Batrachia</taxon>
        <taxon>Anura</taxon>
        <taxon>Neobatrachia</taxon>
        <taxon>Ranoidea</taxon>
        <taxon>Pyxicephalidae</taxon>
        <taxon>Pyxicephalinae</taxon>
        <taxon>Pyxicephalus</taxon>
    </lineage>
</organism>
<name>A0AAV2ZJS2_PYXAD</name>
<dbReference type="Proteomes" id="UP001181693">
    <property type="component" value="Unassembled WGS sequence"/>
</dbReference>
<feature type="compositionally biased region" description="Acidic residues" evidence="2">
    <location>
        <begin position="1"/>
        <end position="10"/>
    </location>
</feature>
<feature type="compositionally biased region" description="Basic and acidic residues" evidence="2">
    <location>
        <begin position="11"/>
        <end position="23"/>
    </location>
</feature>
<evidence type="ECO:0008006" key="5">
    <source>
        <dbReference type="Google" id="ProtNLM"/>
    </source>
</evidence>
<feature type="compositionally biased region" description="Basic and acidic residues" evidence="2">
    <location>
        <begin position="207"/>
        <end position="216"/>
    </location>
</feature>
<feature type="region of interest" description="Disordered" evidence="2">
    <location>
        <begin position="407"/>
        <end position="443"/>
    </location>
</feature>
<evidence type="ECO:0000256" key="2">
    <source>
        <dbReference type="SAM" id="MobiDB-lite"/>
    </source>
</evidence>
<feature type="region of interest" description="Disordered" evidence="2">
    <location>
        <begin position="123"/>
        <end position="263"/>
    </location>
</feature>
<dbReference type="InterPro" id="IPR029090">
    <property type="entry name" value="DUF4659"/>
</dbReference>
<comment type="caution">
    <text evidence="3">The sequence shown here is derived from an EMBL/GenBank/DDBJ whole genome shotgun (WGS) entry which is preliminary data.</text>
</comment>
<protein>
    <recommendedName>
        <fullName evidence="5">Coiled-coil domain-containing protein 177</fullName>
    </recommendedName>
</protein>
<accession>A0AAV2ZJS2</accession>
<feature type="region of interest" description="Disordered" evidence="2">
    <location>
        <begin position="1"/>
        <end position="23"/>
    </location>
</feature>
<feature type="compositionally biased region" description="Low complexity" evidence="2">
    <location>
        <begin position="125"/>
        <end position="145"/>
    </location>
</feature>
<dbReference type="Pfam" id="PF15558">
    <property type="entry name" value="DUF4659"/>
    <property type="match status" value="1"/>
</dbReference>
<evidence type="ECO:0000313" key="4">
    <source>
        <dbReference type="Proteomes" id="UP001181693"/>
    </source>
</evidence>